<gene>
    <name evidence="1" type="ORF">RZN69_18680</name>
</gene>
<dbReference type="SUPFAM" id="SSF53697">
    <property type="entry name" value="SIS domain"/>
    <property type="match status" value="1"/>
</dbReference>
<organism evidence="1 2">
    <name type="scientific">Rubellicoccus peritrichatus</name>
    <dbReference type="NCBI Taxonomy" id="3080537"/>
    <lineage>
        <taxon>Bacteria</taxon>
        <taxon>Pseudomonadati</taxon>
        <taxon>Verrucomicrobiota</taxon>
        <taxon>Opitutia</taxon>
        <taxon>Puniceicoccales</taxon>
        <taxon>Cerasicoccaceae</taxon>
        <taxon>Rubellicoccus</taxon>
    </lineage>
</organism>
<dbReference type="GO" id="GO:0097367">
    <property type="term" value="F:carbohydrate derivative binding"/>
    <property type="evidence" value="ECO:0007669"/>
    <property type="project" value="InterPro"/>
</dbReference>
<dbReference type="AlphaFoldDB" id="A0AAQ3QVA1"/>
<protein>
    <recommendedName>
        <fullName evidence="3">SIS domain-containing protein</fullName>
    </recommendedName>
</protein>
<dbReference type="InterPro" id="IPR046348">
    <property type="entry name" value="SIS_dom_sf"/>
</dbReference>
<keyword evidence="2" id="KW-1185">Reference proteome</keyword>
<sequence length="357" mass="39698">MSTTLGHETLKVRIESIPGHLQSILRAPPPQVKALKQAPSVVTTGLGSSEATARYLTSLLNRSGTVRSEFLPHSVFYGELPSYENRPHIVLFSQGLSPNTEIVLAQRHHFSGLTLVTASTPEGQEKAGKPKRAQILRDLIAEDNTIVRHPIENEYEILPRVVGPICAELTCLRIASEVLSPSMLPLPDESTLISACRGPFLLPDELDAWATELLEGVDFFFTNRESTYAQNLAAKILETIFRPLPRLYDAFHYSHGPFQVDRSLGGRKWIFAGPEKSAIDLVKRLTPLFQRTGPTRVIQSPLPEPYALFYYEQFLNTVVLRAAEIAQVDLINWPGKGEDGEGYSLSQPYMAPNKMPL</sequence>
<dbReference type="KEGG" id="puo:RZN69_18680"/>
<reference evidence="1 2" key="1">
    <citation type="submission" date="2023-10" db="EMBL/GenBank/DDBJ databases">
        <title>Rubellicoccus peritrichatus gen. nov., sp. nov., isolated from an algae of coral reef tank.</title>
        <authorList>
            <person name="Luo J."/>
        </authorList>
    </citation>
    <scope>NUCLEOTIDE SEQUENCE [LARGE SCALE GENOMIC DNA]</scope>
    <source>
        <strain evidence="1 2">CR14</strain>
    </source>
</reference>
<dbReference type="EMBL" id="CP136920">
    <property type="protein sequence ID" value="WOO40652.1"/>
    <property type="molecule type" value="Genomic_DNA"/>
</dbReference>
<proteinExistence type="predicted"/>
<dbReference type="RefSeq" id="WP_317832779.1">
    <property type="nucleotide sequence ID" value="NZ_CP136920.1"/>
</dbReference>
<evidence type="ECO:0008006" key="3">
    <source>
        <dbReference type="Google" id="ProtNLM"/>
    </source>
</evidence>
<evidence type="ECO:0000313" key="2">
    <source>
        <dbReference type="Proteomes" id="UP001304300"/>
    </source>
</evidence>
<evidence type="ECO:0000313" key="1">
    <source>
        <dbReference type="EMBL" id="WOO40652.1"/>
    </source>
</evidence>
<name>A0AAQ3QVA1_9BACT</name>
<dbReference type="Proteomes" id="UP001304300">
    <property type="component" value="Chromosome"/>
</dbReference>
<accession>A0AAQ3QVA1</accession>
<dbReference type="GO" id="GO:1901135">
    <property type="term" value="P:carbohydrate derivative metabolic process"/>
    <property type="evidence" value="ECO:0007669"/>
    <property type="project" value="InterPro"/>
</dbReference>